<protein>
    <submittedName>
        <fullName evidence="9">BMP-binding endothelial regulator protein-like</fullName>
    </submittedName>
</protein>
<keyword evidence="2" id="KW-0964">Secreted</keyword>
<gene>
    <name evidence="9" type="primary">LOC108561349</name>
</gene>
<dbReference type="SUPFAM" id="SSF57603">
    <property type="entry name" value="FnI-like domain"/>
    <property type="match status" value="4"/>
</dbReference>
<reference evidence="9" key="1">
    <citation type="submission" date="2025-08" db="UniProtKB">
        <authorList>
            <consortium name="RefSeq"/>
        </authorList>
    </citation>
    <scope>IDENTIFICATION</scope>
</reference>
<keyword evidence="8" id="KW-1185">Reference proteome</keyword>
<accession>A0ABM1MJH4</accession>
<dbReference type="SMART" id="SM00215">
    <property type="entry name" value="VWC_out"/>
    <property type="match status" value="2"/>
</dbReference>
<dbReference type="RefSeq" id="XP_017774724.1">
    <property type="nucleotide sequence ID" value="XM_017919235.1"/>
</dbReference>
<evidence type="ECO:0000313" key="8">
    <source>
        <dbReference type="Proteomes" id="UP000695000"/>
    </source>
</evidence>
<dbReference type="PROSITE" id="PS50184">
    <property type="entry name" value="VWFC_2"/>
    <property type="match status" value="3"/>
</dbReference>
<evidence type="ECO:0000256" key="4">
    <source>
        <dbReference type="ARBA" id="ARBA00022737"/>
    </source>
</evidence>
<evidence type="ECO:0000256" key="2">
    <source>
        <dbReference type="ARBA" id="ARBA00022525"/>
    </source>
</evidence>
<dbReference type="InterPro" id="IPR052424">
    <property type="entry name" value="Kielin_Chordin-BMP_Reg"/>
</dbReference>
<feature type="domain" description="VWFC" evidence="6">
    <location>
        <begin position="289"/>
        <end position="350"/>
    </location>
</feature>
<name>A0ABM1MJH4_NICVS</name>
<dbReference type="Proteomes" id="UP000695000">
    <property type="component" value="Unplaced"/>
</dbReference>
<proteinExistence type="predicted"/>
<feature type="domain" description="VWFD" evidence="7">
    <location>
        <begin position="354"/>
        <end position="524"/>
    </location>
</feature>
<dbReference type="SMART" id="SM00832">
    <property type="entry name" value="C8"/>
    <property type="match status" value="1"/>
</dbReference>
<feature type="signal peptide" evidence="5">
    <location>
        <begin position="1"/>
        <end position="28"/>
    </location>
</feature>
<feature type="chain" id="PRO_5046176337" evidence="5">
    <location>
        <begin position="29"/>
        <end position="659"/>
    </location>
</feature>
<evidence type="ECO:0000256" key="1">
    <source>
        <dbReference type="ARBA" id="ARBA00004613"/>
    </source>
</evidence>
<evidence type="ECO:0000259" key="7">
    <source>
        <dbReference type="PROSITE" id="PS51233"/>
    </source>
</evidence>
<keyword evidence="3 5" id="KW-0732">Signal</keyword>
<dbReference type="Pfam" id="PF08742">
    <property type="entry name" value="C8"/>
    <property type="match status" value="1"/>
</dbReference>
<feature type="domain" description="VWFC" evidence="6">
    <location>
        <begin position="153"/>
        <end position="211"/>
    </location>
</feature>
<dbReference type="InterPro" id="IPR001007">
    <property type="entry name" value="VWF_dom"/>
</dbReference>
<keyword evidence="4" id="KW-0677">Repeat</keyword>
<dbReference type="PROSITE" id="PS51233">
    <property type="entry name" value="VWFD"/>
    <property type="match status" value="1"/>
</dbReference>
<evidence type="ECO:0000259" key="6">
    <source>
        <dbReference type="PROSITE" id="PS50184"/>
    </source>
</evidence>
<organism evidence="8 9">
    <name type="scientific">Nicrophorus vespilloides</name>
    <name type="common">Boreal carrion beetle</name>
    <dbReference type="NCBI Taxonomy" id="110193"/>
    <lineage>
        <taxon>Eukaryota</taxon>
        <taxon>Metazoa</taxon>
        <taxon>Ecdysozoa</taxon>
        <taxon>Arthropoda</taxon>
        <taxon>Hexapoda</taxon>
        <taxon>Insecta</taxon>
        <taxon>Pterygota</taxon>
        <taxon>Neoptera</taxon>
        <taxon>Endopterygota</taxon>
        <taxon>Coleoptera</taxon>
        <taxon>Polyphaga</taxon>
        <taxon>Staphyliniformia</taxon>
        <taxon>Silphidae</taxon>
        <taxon>Nicrophorinae</taxon>
        <taxon>Nicrophorus</taxon>
    </lineage>
</organism>
<evidence type="ECO:0000313" key="9">
    <source>
        <dbReference type="RefSeq" id="XP_017774724.1"/>
    </source>
</evidence>
<dbReference type="InterPro" id="IPR014853">
    <property type="entry name" value="VWF/SSPO/ZAN-like_Cys-rich_dom"/>
</dbReference>
<dbReference type="SMART" id="SM00216">
    <property type="entry name" value="VWD"/>
    <property type="match status" value="1"/>
</dbReference>
<dbReference type="Gene3D" id="6.20.200.20">
    <property type="match status" value="4"/>
</dbReference>
<evidence type="ECO:0000256" key="5">
    <source>
        <dbReference type="SAM" id="SignalP"/>
    </source>
</evidence>
<dbReference type="InterPro" id="IPR001846">
    <property type="entry name" value="VWF_type-D"/>
</dbReference>
<dbReference type="PANTHER" id="PTHR46698">
    <property type="entry name" value="CROSSVEINLESS 2"/>
    <property type="match status" value="1"/>
</dbReference>
<comment type="subcellular location">
    <subcellularLocation>
        <location evidence="1">Secreted</location>
    </subcellularLocation>
</comment>
<dbReference type="SMART" id="SM00214">
    <property type="entry name" value="VWC"/>
    <property type="match status" value="5"/>
</dbReference>
<evidence type="ECO:0000256" key="3">
    <source>
        <dbReference type="ARBA" id="ARBA00022729"/>
    </source>
</evidence>
<dbReference type="GeneID" id="108561349"/>
<dbReference type="Pfam" id="PF00093">
    <property type="entry name" value="VWC"/>
    <property type="match status" value="2"/>
</dbReference>
<feature type="domain" description="VWFC" evidence="6">
    <location>
        <begin position="221"/>
        <end position="280"/>
    </location>
</feature>
<dbReference type="Pfam" id="PF00094">
    <property type="entry name" value="VWD"/>
    <property type="match status" value="1"/>
</dbReference>
<dbReference type="Pfam" id="PF23334">
    <property type="entry name" value="VWC2L_2nd"/>
    <property type="match status" value="1"/>
</dbReference>
<sequence length="659" mass="73627">MERKASGWITVSTCFIIFSSLGFQDASALSVSGSKQSCTNEGVPIGVEYIDKHKCYSCICKNGYVVCNNNSCPNTDGCHLLVAKSKDECCEKCQGCYFNGTYHASGTEWTDPESPCVVMRCEAGVVTQSNLQCYVPCDNPLPPAKGKCCSTCPDCRINGQIATDDRDVTSDDPCVKCRCSGGKMTCSKKACPVLQCVKDEQEPGECCPRCRGVKSHYQSSHFCVLAKKMYKEGDYKKIDRCTECNCINQTSICVRQSCPILNCTADMQKKRPDSCCYECMIPETFEWTTKCVINGNVYQNGQSWRLDACSSCKCNNGMPSCARTRCNVTEPCPYGTHLVHAKGDCCPKCQEKEGVCRAFGDPHYKSFDGKIFTFRGLGKYQLTSDCQNHTFSIRVTNDFSSTNRSSTLTKRVRIKYGKTRINLGQKYRIRLDGYSVSTPYKGSGVLIEKEQYHLVVTLSNDVKILWNGQSFLEVTVPTVFKSKLCGLCGNFNLNVQDDLKMRKGGVTKDVSQFGHSWCVGKDCTRMQKKSLQMRSCRGRSHERNSCELLKTSRTFNGCVSKLNYVKYHEACMMDMCDCPNDRCYCDSLMAYAQECQRLGVDVSGWHRNSHCVGSATTSLTPSVHHKHPKPKMPKYNKAAILKLQRLSNTKKKGQEPPIN</sequence>
<dbReference type="PROSITE" id="PS01208">
    <property type="entry name" value="VWFC_1"/>
    <property type="match status" value="2"/>
</dbReference>
<dbReference type="PANTHER" id="PTHR46698:SF4">
    <property type="entry name" value="CROSSVEINLESS 2"/>
    <property type="match status" value="1"/>
</dbReference>